<dbReference type="PANTHER" id="PTHR42930:SF2">
    <property type="entry name" value="PHOU DOMAIN-CONTAINING PROTEIN"/>
    <property type="match status" value="1"/>
</dbReference>
<proteinExistence type="predicted"/>
<dbReference type="SMART" id="SM00966">
    <property type="entry name" value="SpoVT_AbrB"/>
    <property type="match status" value="1"/>
</dbReference>
<dbReference type="Gene3D" id="2.10.260.10">
    <property type="match status" value="1"/>
</dbReference>
<dbReference type="InterPro" id="IPR007159">
    <property type="entry name" value="SpoVT-AbrB_dom"/>
</dbReference>
<name>A0A7C5L829_CALS0</name>
<dbReference type="PANTHER" id="PTHR42930">
    <property type="entry name" value="PHOSPHATE-SPECIFIC TRANSPORT SYSTEM ACCESSORY PROTEIN PHOU"/>
    <property type="match status" value="1"/>
</dbReference>
<dbReference type="InterPro" id="IPR028366">
    <property type="entry name" value="PhoU"/>
</dbReference>
<dbReference type="Pfam" id="PF01895">
    <property type="entry name" value="PhoU"/>
    <property type="match status" value="2"/>
</dbReference>
<dbReference type="InterPro" id="IPR026022">
    <property type="entry name" value="PhoU_dom"/>
</dbReference>
<dbReference type="GO" id="GO:0003677">
    <property type="term" value="F:DNA binding"/>
    <property type="evidence" value="ECO:0007669"/>
    <property type="project" value="InterPro"/>
</dbReference>
<dbReference type="SUPFAM" id="SSF89447">
    <property type="entry name" value="AbrB/MazE/MraZ-like"/>
    <property type="match status" value="1"/>
</dbReference>
<gene>
    <name evidence="2" type="ORF">ENM11_05970</name>
</gene>
<sequence>MFSVYRSSVGFSRPSQALQPSVPRVTGSCPGLFVLTPRNLYVSSVGARMAYIHNAYIMHHTVITVFVRTIQTTAGGTYIVTIPKQFVKSLGLDKKHVVKVELEDDRIVLLPAAPRPTVVSKTIKIADFKDPKLLSLAIVNFYIMGHDVAQVVSDGKMSLAHKKSVREAVENLVGVEIVEDYADRIVLQSLVDPSKFQVDALLERFTHLSRAVLRDAVNALRSGDRMLARDAYERGAELTRLYRLMMRICFQALRSSAVREAVKVKDVSSLVVRIVAVRELGRVAYYCMKIAERVEEVGETNSEIAELVSEMGEKVDKMLDDSLKALLKDDLALASSVIDSMDTVRELYAKAFSKVIKRPEKEAQVLGLIIRAIRAVAGYGVALADDAILEIFSK</sequence>
<organism evidence="2">
    <name type="scientific">Caldiarchaeum subterraneum</name>
    <dbReference type="NCBI Taxonomy" id="311458"/>
    <lineage>
        <taxon>Archaea</taxon>
        <taxon>Nitrososphaerota</taxon>
        <taxon>Candidatus Caldarchaeales</taxon>
        <taxon>Candidatus Caldarchaeaceae</taxon>
        <taxon>Candidatus Caldarchaeum</taxon>
    </lineage>
</organism>
<dbReference type="GO" id="GO:0030643">
    <property type="term" value="P:intracellular phosphate ion homeostasis"/>
    <property type="evidence" value="ECO:0007669"/>
    <property type="project" value="InterPro"/>
</dbReference>
<protein>
    <submittedName>
        <fullName evidence="2">Phosphate uptake regulator PhoU</fullName>
    </submittedName>
</protein>
<dbReference type="SUPFAM" id="SSF109755">
    <property type="entry name" value="PhoU-like"/>
    <property type="match status" value="1"/>
</dbReference>
<dbReference type="EMBL" id="DRWN01000050">
    <property type="protein sequence ID" value="HHK68682.1"/>
    <property type="molecule type" value="Genomic_DNA"/>
</dbReference>
<dbReference type="Gene3D" id="1.20.58.220">
    <property type="entry name" value="Phosphate transport system protein phou homolog 2, domain 2"/>
    <property type="match status" value="2"/>
</dbReference>
<evidence type="ECO:0000313" key="2">
    <source>
        <dbReference type="EMBL" id="HHK68682.1"/>
    </source>
</evidence>
<accession>A0A7C5L829</accession>
<feature type="domain" description="SpoVT-AbrB" evidence="1">
    <location>
        <begin position="72"/>
        <end position="117"/>
    </location>
</feature>
<dbReference type="AlphaFoldDB" id="A0A7C5L829"/>
<dbReference type="InterPro" id="IPR038078">
    <property type="entry name" value="PhoU-like_sf"/>
</dbReference>
<dbReference type="InterPro" id="IPR037914">
    <property type="entry name" value="SpoVT-AbrB_sf"/>
</dbReference>
<dbReference type="Pfam" id="PF04014">
    <property type="entry name" value="MazE_antitoxin"/>
    <property type="match status" value="1"/>
</dbReference>
<evidence type="ECO:0000259" key="1">
    <source>
        <dbReference type="SMART" id="SM00966"/>
    </source>
</evidence>
<reference evidence="2" key="1">
    <citation type="journal article" date="2020" name="mSystems">
        <title>Genome- and Community-Level Interaction Insights into Carbon Utilization and Element Cycling Functions of Hydrothermarchaeota in Hydrothermal Sediment.</title>
        <authorList>
            <person name="Zhou Z."/>
            <person name="Liu Y."/>
            <person name="Xu W."/>
            <person name="Pan J."/>
            <person name="Luo Z.H."/>
            <person name="Li M."/>
        </authorList>
    </citation>
    <scope>NUCLEOTIDE SEQUENCE [LARGE SCALE GENOMIC DNA]</scope>
    <source>
        <strain evidence="2">SpSt-1056</strain>
    </source>
</reference>
<dbReference type="GO" id="GO:0045936">
    <property type="term" value="P:negative regulation of phosphate metabolic process"/>
    <property type="evidence" value="ECO:0007669"/>
    <property type="project" value="InterPro"/>
</dbReference>
<comment type="caution">
    <text evidence="2">The sequence shown here is derived from an EMBL/GenBank/DDBJ whole genome shotgun (WGS) entry which is preliminary data.</text>
</comment>